<protein>
    <recommendedName>
        <fullName evidence="3">DUF1415 domain-containing protein</fullName>
    </recommendedName>
</protein>
<name>A0A1I0EUA7_THASX</name>
<reference evidence="1 2" key="1">
    <citation type="submission" date="2016-10" db="EMBL/GenBank/DDBJ databases">
        <authorList>
            <person name="de Groot N.N."/>
        </authorList>
    </citation>
    <scope>NUCLEOTIDE SEQUENCE [LARGE SCALE GENOMIC DNA]</scope>
    <source>
        <strain evidence="1 2">DSM 19706</strain>
    </source>
</reference>
<dbReference type="InterPro" id="IPR009858">
    <property type="entry name" value="DUF1415"/>
</dbReference>
<gene>
    <name evidence="1" type="ORF">SAMN05660429_01923</name>
</gene>
<dbReference type="Pfam" id="PF07209">
    <property type="entry name" value="DUF1415"/>
    <property type="match status" value="1"/>
</dbReference>
<dbReference type="EMBL" id="FOHK01000008">
    <property type="protein sequence ID" value="SET48443.1"/>
    <property type="molecule type" value="Genomic_DNA"/>
</dbReference>
<keyword evidence="2" id="KW-1185">Reference proteome</keyword>
<evidence type="ECO:0008006" key="3">
    <source>
        <dbReference type="Google" id="ProtNLM"/>
    </source>
</evidence>
<dbReference type="RefSeq" id="WP_093329612.1">
    <property type="nucleotide sequence ID" value="NZ_AP027363.1"/>
</dbReference>
<dbReference type="STRING" id="349064.SAMN05660429_01923"/>
<evidence type="ECO:0000313" key="1">
    <source>
        <dbReference type="EMBL" id="SET48443.1"/>
    </source>
</evidence>
<evidence type="ECO:0000313" key="2">
    <source>
        <dbReference type="Proteomes" id="UP000199308"/>
    </source>
</evidence>
<proteinExistence type="predicted"/>
<accession>A0A1I0EUA7</accession>
<organism evidence="1 2">
    <name type="scientific">Thalassotalea agarivorans</name>
    <name type="common">Thalassomonas agarivorans</name>
    <dbReference type="NCBI Taxonomy" id="349064"/>
    <lineage>
        <taxon>Bacteria</taxon>
        <taxon>Pseudomonadati</taxon>
        <taxon>Pseudomonadota</taxon>
        <taxon>Gammaproteobacteria</taxon>
        <taxon>Alteromonadales</taxon>
        <taxon>Colwelliaceae</taxon>
        <taxon>Thalassotalea</taxon>
    </lineage>
</organism>
<dbReference type="Proteomes" id="UP000199308">
    <property type="component" value="Unassembled WGS sequence"/>
</dbReference>
<dbReference type="OrthoDB" id="277390at2"/>
<dbReference type="AlphaFoldDB" id="A0A1I0EUA7"/>
<sequence>MSDVVKKTKAWLLDVIIGLNLCPFAKKEFVNDTIRYSVCEHKKLKNALVQLAFELKHLDEHNECETTLLIFDTGFKSFEQYLDLVDLANGFIEQEGYSGVYQIASFHPDYLFEGEESSDTSHYTNRSPYPMLHLIREESMERVLKSYKSPEQIPIDNIANARRKGAAFFEAYLK</sequence>